<keyword evidence="2" id="KW-0479">Metal-binding</keyword>
<evidence type="ECO:0000256" key="4">
    <source>
        <dbReference type="ARBA" id="ARBA00022801"/>
    </source>
</evidence>
<gene>
    <name evidence="8" type="ORF">U472_12845</name>
</gene>
<dbReference type="GO" id="GO:0000166">
    <property type="term" value="F:nucleotide binding"/>
    <property type="evidence" value="ECO:0007669"/>
    <property type="project" value="UniProtKB-KW"/>
</dbReference>
<evidence type="ECO:0000259" key="7">
    <source>
        <dbReference type="PROSITE" id="PS51831"/>
    </source>
</evidence>
<reference evidence="9" key="1">
    <citation type="submission" date="2016-07" db="EMBL/GenBank/DDBJ databases">
        <authorList>
            <person name="Florea S."/>
            <person name="Webb J.S."/>
            <person name="Jaromczyk J."/>
            <person name="Schardl C.L."/>
        </authorList>
    </citation>
    <scope>NUCLEOTIDE SEQUENCE [LARGE SCALE GENOMIC DNA]</scope>
    <source>
        <strain evidence="9">Z6</strain>
    </source>
</reference>
<protein>
    <recommendedName>
        <fullName evidence="1">bis(5'-nucleosyl)-tetraphosphatase (symmetrical)</fullName>
        <ecNumber evidence="1">3.6.1.41</ecNumber>
    </recommendedName>
</protein>
<dbReference type="GO" id="GO:0046872">
    <property type="term" value="F:metal ion binding"/>
    <property type="evidence" value="ECO:0007669"/>
    <property type="project" value="UniProtKB-KW"/>
</dbReference>
<evidence type="ECO:0000256" key="3">
    <source>
        <dbReference type="ARBA" id="ARBA00022741"/>
    </source>
</evidence>
<dbReference type="GO" id="GO:0008803">
    <property type="term" value="F:bis(5'-nucleosyl)-tetraphosphatase (symmetrical) activity"/>
    <property type="evidence" value="ECO:0007669"/>
    <property type="project" value="UniProtKB-EC"/>
</dbReference>
<dbReference type="InterPro" id="IPR003607">
    <property type="entry name" value="HD/PDEase_dom"/>
</dbReference>
<dbReference type="InterPro" id="IPR006674">
    <property type="entry name" value="HD_domain"/>
</dbReference>
<dbReference type="SMART" id="SM00471">
    <property type="entry name" value="HDc"/>
    <property type="match status" value="1"/>
</dbReference>
<dbReference type="RefSeq" id="WP_068719152.1">
    <property type="nucleotide sequence ID" value="NZ_LWDV01000010.1"/>
</dbReference>
<dbReference type="Gene3D" id="1.10.3210.10">
    <property type="entry name" value="Hypothetical protein af1432"/>
    <property type="match status" value="1"/>
</dbReference>
<evidence type="ECO:0000313" key="8">
    <source>
        <dbReference type="EMBL" id="OCL25241.1"/>
    </source>
</evidence>
<dbReference type="PROSITE" id="PS51831">
    <property type="entry name" value="HD"/>
    <property type="match status" value="1"/>
</dbReference>
<reference evidence="8 9" key="2">
    <citation type="submission" date="2016-08" db="EMBL/GenBank/DDBJ databases">
        <title>Orenia metallireducens sp. nov. strain Z6, a Novel Metal-reducing Firmicute from the Deep Subsurface.</title>
        <authorList>
            <person name="Maxim B.I."/>
            <person name="Kenneth K."/>
            <person name="Flynn T.M."/>
            <person name="Oloughlin E.J."/>
            <person name="Locke R.A."/>
            <person name="Weber J.R."/>
            <person name="Egan S.M."/>
            <person name="Mackie R.I."/>
            <person name="Cann I.K."/>
        </authorList>
    </citation>
    <scope>NUCLEOTIDE SEQUENCE [LARGE SCALE GENOMIC DNA]</scope>
    <source>
        <strain evidence="8 9">Z6</strain>
    </source>
</reference>
<dbReference type="AlphaFoldDB" id="A0A1C0A530"/>
<dbReference type="Proteomes" id="UP000093514">
    <property type="component" value="Unassembled WGS sequence"/>
</dbReference>
<dbReference type="Pfam" id="PF01966">
    <property type="entry name" value="HD"/>
    <property type="match status" value="1"/>
</dbReference>
<keyword evidence="5" id="KW-0408">Iron</keyword>
<dbReference type="PANTHER" id="PTHR35795">
    <property type="entry name" value="SLR1885 PROTEIN"/>
    <property type="match status" value="1"/>
</dbReference>
<proteinExistence type="predicted"/>
<dbReference type="InterPro" id="IPR006675">
    <property type="entry name" value="HDIG_dom"/>
</dbReference>
<keyword evidence="3" id="KW-0547">Nucleotide-binding</keyword>
<evidence type="ECO:0000256" key="6">
    <source>
        <dbReference type="ARBA" id="ARBA00049417"/>
    </source>
</evidence>
<name>A0A1C0A530_9FIRM</name>
<dbReference type="NCBIfam" id="TIGR00277">
    <property type="entry name" value="HDIG"/>
    <property type="match status" value="1"/>
</dbReference>
<dbReference type="InterPro" id="IPR051094">
    <property type="entry name" value="Diverse_Catalytic_Enzymes"/>
</dbReference>
<evidence type="ECO:0000256" key="5">
    <source>
        <dbReference type="ARBA" id="ARBA00023004"/>
    </source>
</evidence>
<dbReference type="CDD" id="cd00077">
    <property type="entry name" value="HDc"/>
    <property type="match status" value="1"/>
</dbReference>
<feature type="domain" description="HD" evidence="7">
    <location>
        <begin position="18"/>
        <end position="133"/>
    </location>
</feature>
<dbReference type="EC" id="3.6.1.41" evidence="1"/>
<organism evidence="8 9">
    <name type="scientific">Orenia metallireducens</name>
    <dbReference type="NCBI Taxonomy" id="1413210"/>
    <lineage>
        <taxon>Bacteria</taxon>
        <taxon>Bacillati</taxon>
        <taxon>Bacillota</taxon>
        <taxon>Clostridia</taxon>
        <taxon>Halanaerobiales</taxon>
        <taxon>Halobacteroidaceae</taxon>
        <taxon>Orenia</taxon>
    </lineage>
</organism>
<evidence type="ECO:0000256" key="2">
    <source>
        <dbReference type="ARBA" id="ARBA00022723"/>
    </source>
</evidence>
<evidence type="ECO:0000313" key="9">
    <source>
        <dbReference type="Proteomes" id="UP000093514"/>
    </source>
</evidence>
<dbReference type="SUPFAM" id="SSF109604">
    <property type="entry name" value="HD-domain/PDEase-like"/>
    <property type="match status" value="1"/>
</dbReference>
<sequence>MTENQAIERLSTMIGEKRLKHTLGVRDTAIELAKEHNVDVEKARWAALLHDCAKKISNNLLLQRAEEFGIVIDDICKRVPALLHAPVGAEIAKREFGIDDEDILNAISLHTLGHKDMTTLDKIIFLADYIEPNRDCKAINQLREDIEGKSLDEAIQMACENTIKYNLEEGRVIHPQSIELRNSLISD</sequence>
<dbReference type="EMBL" id="LWDV01000010">
    <property type="protein sequence ID" value="OCL25241.1"/>
    <property type="molecule type" value="Genomic_DNA"/>
</dbReference>
<comment type="caution">
    <text evidence="8">The sequence shown here is derived from an EMBL/GenBank/DDBJ whole genome shotgun (WGS) entry which is preliminary data.</text>
</comment>
<comment type="catalytic activity">
    <reaction evidence="6">
        <text>P(1),P(4)-bis(5'-adenosyl) tetraphosphate + H2O = 2 ADP + 2 H(+)</text>
        <dbReference type="Rhea" id="RHEA:24252"/>
        <dbReference type="ChEBI" id="CHEBI:15377"/>
        <dbReference type="ChEBI" id="CHEBI:15378"/>
        <dbReference type="ChEBI" id="CHEBI:58141"/>
        <dbReference type="ChEBI" id="CHEBI:456216"/>
        <dbReference type="EC" id="3.6.1.41"/>
    </reaction>
</comment>
<dbReference type="NCBIfam" id="TIGR00488">
    <property type="entry name" value="bis(5'-nucleosyl)-tetraphosphatase (symmetrical) YqeK"/>
    <property type="match status" value="1"/>
</dbReference>
<keyword evidence="9" id="KW-1185">Reference proteome</keyword>
<keyword evidence="4 8" id="KW-0378">Hydrolase</keyword>
<accession>A0A1C0A530</accession>
<dbReference type="InterPro" id="IPR005249">
    <property type="entry name" value="YqeK"/>
</dbReference>
<evidence type="ECO:0000256" key="1">
    <source>
        <dbReference type="ARBA" id="ARBA00012506"/>
    </source>
</evidence>
<dbReference type="PANTHER" id="PTHR35795:SF1">
    <property type="entry name" value="BIS(5'-NUCLEOSYL)-TETRAPHOSPHATASE, SYMMETRICAL"/>
    <property type="match status" value="1"/>
</dbReference>